<protein>
    <submittedName>
        <fullName evidence="1">Uncharacterized protein</fullName>
    </submittedName>
</protein>
<dbReference type="EMBL" id="KN818703">
    <property type="protein sequence ID" value="KIL54553.1"/>
    <property type="molecule type" value="Genomic_DNA"/>
</dbReference>
<proteinExistence type="predicted"/>
<accession>A0A0C2WEQ5</accession>
<name>A0A0C2WEQ5_AMAMK</name>
<dbReference type="InParanoid" id="A0A0C2WEQ5"/>
<sequence length="55" mass="5921">MEVVDPSLSCRNAELSKGGCGGEQAQHLELPQDADAAVTRLPRRLSQGLLTELRC</sequence>
<dbReference type="Proteomes" id="UP000054549">
    <property type="component" value="Unassembled WGS sequence"/>
</dbReference>
<dbReference type="AlphaFoldDB" id="A0A0C2WEQ5"/>
<evidence type="ECO:0000313" key="2">
    <source>
        <dbReference type="Proteomes" id="UP000054549"/>
    </source>
</evidence>
<dbReference type="HOGENOM" id="CLU_3031891_0_0_1"/>
<keyword evidence="2" id="KW-1185">Reference proteome</keyword>
<gene>
    <name evidence="1" type="ORF">M378DRAFT_174180</name>
</gene>
<reference evidence="1 2" key="1">
    <citation type="submission" date="2014-04" db="EMBL/GenBank/DDBJ databases">
        <title>Evolutionary Origins and Diversification of the Mycorrhizal Mutualists.</title>
        <authorList>
            <consortium name="DOE Joint Genome Institute"/>
            <consortium name="Mycorrhizal Genomics Consortium"/>
            <person name="Kohler A."/>
            <person name="Kuo A."/>
            <person name="Nagy L.G."/>
            <person name="Floudas D."/>
            <person name="Copeland A."/>
            <person name="Barry K.W."/>
            <person name="Cichocki N."/>
            <person name="Veneault-Fourrey C."/>
            <person name="LaButti K."/>
            <person name="Lindquist E.A."/>
            <person name="Lipzen A."/>
            <person name="Lundell T."/>
            <person name="Morin E."/>
            <person name="Murat C."/>
            <person name="Riley R."/>
            <person name="Ohm R."/>
            <person name="Sun H."/>
            <person name="Tunlid A."/>
            <person name="Henrissat B."/>
            <person name="Grigoriev I.V."/>
            <person name="Hibbett D.S."/>
            <person name="Martin F."/>
        </authorList>
    </citation>
    <scope>NUCLEOTIDE SEQUENCE [LARGE SCALE GENOMIC DNA]</scope>
    <source>
        <strain evidence="1 2">Koide BX008</strain>
    </source>
</reference>
<evidence type="ECO:0000313" key="1">
    <source>
        <dbReference type="EMBL" id="KIL54553.1"/>
    </source>
</evidence>
<organism evidence="1 2">
    <name type="scientific">Amanita muscaria (strain Koide BX008)</name>
    <dbReference type="NCBI Taxonomy" id="946122"/>
    <lineage>
        <taxon>Eukaryota</taxon>
        <taxon>Fungi</taxon>
        <taxon>Dikarya</taxon>
        <taxon>Basidiomycota</taxon>
        <taxon>Agaricomycotina</taxon>
        <taxon>Agaricomycetes</taxon>
        <taxon>Agaricomycetidae</taxon>
        <taxon>Agaricales</taxon>
        <taxon>Pluteineae</taxon>
        <taxon>Amanitaceae</taxon>
        <taxon>Amanita</taxon>
    </lineage>
</organism>